<dbReference type="SMART" id="SM00398">
    <property type="entry name" value="HMG"/>
    <property type="match status" value="1"/>
</dbReference>
<sequence>MTSSSNCGAQKQHGSGGGKSAELSKLPKPPKPPEKPLVPYLRYSRKVWESVKVDNPNLKLWEVGRIIGKMWRELGDSEKQQFTEDYEADKLQYADALKQYHNSPQYKAWLALKDRLEQENSRQSPMTSDAIVNGDSTGPDSILRQHPLPVQQLHHQAQLPPHLQPHQGRQPHHQQQHHSRHHHHHSASKEAYIQEDLDDIPDPYNYQQHHLPGSAAGPLDDMSVPTAKHVAAARYQRNQRLMMCVLTDCERSVLERNQKQSTAASAADDDDEEKKLRILSRQANALRRHCDSLASELLALEANQANKRARFAASATAGDANWLAMGERRPRIDFASLVDSVCADAKKSNATTTASSIISSEDYWGPALEPIDCWSTAPTVECSAAPMASSDKDFRFMATNDLMQELQRDSLNMDDDSEKKIVRMLLSRLEDQVGEVQNLAVKCLGPLVLKVKEAQVEHILDYLCKQLSGSPNPLLKDTSAIGLKTIIAAVPPTDLQLQAQLCRIVTPSLLAAIDARDNDASQLMECLEILADLLAKFGSSPHTVPHHGAAMRTALGQLDSSRQSVRKKAALAIAQLVLCCSQTLFDNLMTHFRSALAPDGKPDQVKTAVQCLGAVSRQARAKCGPHLASLLPLVIHHCQSGGDSKSSDMDDELRELCLACLEACVRSCPKESASFFYDTVAPVLIQRFIEREENVKAEVFQAFIALLTQTRNLSSITAAAAAAAASAVPSSGSADDRMDIDESSPARQLAGLVPAIVQNLHRALRHRSVRTRSGAFHILRELCGVLPGCLSVHLGHVLPGLRFTINDKSVNNTKIDAIQFLNTLLRTHTPETFYSHLPVILTLVLECVKDPFYRICSEALLAATILATIIRPFKPAGISPAPDHQKLTSVLYPEVKQVLVAIDKDQEVKDRSISCIASILYHSADCLQAELQDCLTILCNRLQNEVTRLTAVKAIDKIAKSPRCSQIIVSQQQMLCIIEELPPLISGIETDVASSQQSVALTTVLLQRAGALAAEPIRSRVLPVACSLAYSHHLHGGALDALLDFFGQAVLPPPAAACTDGPELLQTLLHGERGQTFFAAPVTGAMRNEVYFNLARCAAQITVHCSDSARSALIRDWIALVTAQQQSADSRRLFALLTLGEIGKHVDLSPHQDLREALSASFHNPQEEWQTGAAAIALGKISLGNLGAFVPYILNRIGGVSGSSEARNHYFMLHALKEIISHVAAAGAGANFAPLQPHVPQIWSLLERSALSTEEGARNLVSESLGKLALLDSAGLLPRLSELLTASGDSPLMLSTVLTAIKFCFIPQAHPADRQLKALVPRIIDCLGHADLTVRRAALVAINTGVHNKTALIRDHLDTLLPRIYKGTAVDESLIRVINMGPFSHKEDAGLDLRKILDKNGSLANCLFQVTFECLYTLVEHCVDRIDLFTFIQHIEVGLKDVADIRILCFLILERLCSRAPSTVFAATEALVPAIRATFAEKSTEKSVRAELDKQIELKHAAMRVFLCLAKLGESK</sequence>
<dbReference type="Pfam" id="PF00505">
    <property type="entry name" value="HMG_box"/>
    <property type="match status" value="1"/>
</dbReference>
<dbReference type="InterPro" id="IPR009071">
    <property type="entry name" value="HMG_box_dom"/>
</dbReference>
<dbReference type="CDD" id="cd21983">
    <property type="entry name" value="HMG-box_SMARCE1"/>
    <property type="match status" value="1"/>
</dbReference>
<feature type="DNA-binding region" description="HMG box" evidence="4">
    <location>
        <begin position="33"/>
        <end position="101"/>
    </location>
</feature>
<dbReference type="InterPro" id="IPR017896">
    <property type="entry name" value="4Fe4S_Fe-S-bd"/>
</dbReference>
<dbReference type="Gene3D" id="1.10.30.10">
    <property type="entry name" value="High mobility group box domain"/>
    <property type="match status" value="1"/>
</dbReference>
<keyword evidence="4" id="KW-0238">DNA-binding</keyword>
<keyword evidence="2" id="KW-0677">Repeat</keyword>
<protein>
    <submittedName>
        <fullName evidence="9">HMG box domain-containing protein</fullName>
    </submittedName>
</protein>
<evidence type="ECO:0000256" key="2">
    <source>
        <dbReference type="ARBA" id="ARBA00022737"/>
    </source>
</evidence>
<dbReference type="Pfam" id="PF25782">
    <property type="entry name" value="TPR_CAND1"/>
    <property type="match status" value="1"/>
</dbReference>
<accession>A0A1I8JG81</accession>
<evidence type="ECO:0000256" key="4">
    <source>
        <dbReference type="PROSITE-ProRule" id="PRU00267"/>
    </source>
</evidence>
<dbReference type="WBParaSite" id="maker-uti_cns_0047362-snap-gene-0.17-mRNA-1">
    <property type="protein sequence ID" value="maker-uti_cns_0047362-snap-gene-0.17-mRNA-1"/>
    <property type="gene ID" value="maker-uti_cns_0047362-snap-gene-0.17"/>
</dbReference>
<dbReference type="InterPro" id="IPR039852">
    <property type="entry name" value="CAND1/CAND2"/>
</dbReference>
<evidence type="ECO:0000313" key="8">
    <source>
        <dbReference type="Proteomes" id="UP000095280"/>
    </source>
</evidence>
<dbReference type="SUPFAM" id="SSF47095">
    <property type="entry name" value="HMG-box"/>
    <property type="match status" value="1"/>
</dbReference>
<dbReference type="InterPro" id="IPR011989">
    <property type="entry name" value="ARM-like"/>
</dbReference>
<dbReference type="SUPFAM" id="SSF48371">
    <property type="entry name" value="ARM repeat"/>
    <property type="match status" value="1"/>
</dbReference>
<dbReference type="GO" id="GO:0003677">
    <property type="term" value="F:DNA binding"/>
    <property type="evidence" value="ECO:0007669"/>
    <property type="project" value="UniProtKB-UniRule"/>
</dbReference>
<dbReference type="Pfam" id="PF08623">
    <property type="entry name" value="TIP120"/>
    <property type="match status" value="1"/>
</dbReference>
<evidence type="ECO:0000256" key="5">
    <source>
        <dbReference type="SAM" id="MobiDB-lite"/>
    </source>
</evidence>
<feature type="compositionally biased region" description="Polar residues" evidence="5">
    <location>
        <begin position="1"/>
        <end position="13"/>
    </location>
</feature>
<evidence type="ECO:0000256" key="3">
    <source>
        <dbReference type="ARBA" id="ARBA00022786"/>
    </source>
</evidence>
<dbReference type="GO" id="GO:0010265">
    <property type="term" value="P:SCF complex assembly"/>
    <property type="evidence" value="ECO:0007669"/>
    <property type="project" value="InterPro"/>
</dbReference>
<feature type="compositionally biased region" description="Basic residues" evidence="5">
    <location>
        <begin position="169"/>
        <end position="186"/>
    </location>
</feature>
<keyword evidence="4" id="KW-0539">Nucleus</keyword>
<feature type="domain" description="4Fe-4S ferredoxin-type" evidence="7">
    <location>
        <begin position="645"/>
        <end position="678"/>
    </location>
</feature>
<organism evidence="8 9">
    <name type="scientific">Macrostomum lignano</name>
    <dbReference type="NCBI Taxonomy" id="282301"/>
    <lineage>
        <taxon>Eukaryota</taxon>
        <taxon>Metazoa</taxon>
        <taxon>Spiralia</taxon>
        <taxon>Lophotrochozoa</taxon>
        <taxon>Platyhelminthes</taxon>
        <taxon>Rhabditophora</taxon>
        <taxon>Macrostomorpha</taxon>
        <taxon>Macrostomida</taxon>
        <taxon>Macrostomidae</taxon>
        <taxon>Macrostomum</taxon>
    </lineage>
</organism>
<evidence type="ECO:0000256" key="1">
    <source>
        <dbReference type="ARBA" id="ARBA00007657"/>
    </source>
</evidence>
<dbReference type="Gene3D" id="1.25.10.10">
    <property type="entry name" value="Leucine-rich Repeat Variant"/>
    <property type="match status" value="1"/>
</dbReference>
<name>A0A1I8JG81_9PLAT</name>
<dbReference type="InterPro" id="IPR036910">
    <property type="entry name" value="HMG_box_dom_sf"/>
</dbReference>
<dbReference type="GO" id="GO:0005634">
    <property type="term" value="C:nucleus"/>
    <property type="evidence" value="ECO:0007669"/>
    <property type="project" value="UniProtKB-UniRule"/>
</dbReference>
<keyword evidence="8" id="KW-1185">Reference proteome</keyword>
<proteinExistence type="inferred from homology"/>
<feature type="domain" description="HMG box" evidence="6">
    <location>
        <begin position="33"/>
        <end position="101"/>
    </location>
</feature>
<evidence type="ECO:0000313" key="9">
    <source>
        <dbReference type="WBParaSite" id="maker-uti_cns_0047362-snap-gene-0.17-mRNA-1"/>
    </source>
</evidence>
<comment type="similarity">
    <text evidence="1">Belongs to the CAND family.</text>
</comment>
<dbReference type="Proteomes" id="UP000095280">
    <property type="component" value="Unplaced"/>
</dbReference>
<dbReference type="PROSITE" id="PS51379">
    <property type="entry name" value="4FE4S_FER_2"/>
    <property type="match status" value="1"/>
</dbReference>
<feature type="region of interest" description="Disordered" evidence="5">
    <location>
        <begin position="1"/>
        <end position="38"/>
    </location>
</feature>
<dbReference type="InterPro" id="IPR013932">
    <property type="entry name" value="TATA-bd_TIP120"/>
</dbReference>
<dbReference type="InterPro" id="IPR016024">
    <property type="entry name" value="ARM-type_fold"/>
</dbReference>
<evidence type="ECO:0000259" key="7">
    <source>
        <dbReference type="PROSITE" id="PS51379"/>
    </source>
</evidence>
<feature type="region of interest" description="Disordered" evidence="5">
    <location>
        <begin position="119"/>
        <end position="222"/>
    </location>
</feature>
<dbReference type="PANTHER" id="PTHR12696">
    <property type="entry name" value="TIP120"/>
    <property type="match status" value="1"/>
</dbReference>
<reference evidence="9" key="1">
    <citation type="submission" date="2016-11" db="UniProtKB">
        <authorList>
            <consortium name="WormBaseParasite"/>
        </authorList>
    </citation>
    <scope>IDENTIFICATION</scope>
</reference>
<feature type="compositionally biased region" description="Low complexity" evidence="5">
    <location>
        <begin position="144"/>
        <end position="168"/>
    </location>
</feature>
<dbReference type="PROSITE" id="PS50118">
    <property type="entry name" value="HMG_BOX_2"/>
    <property type="match status" value="1"/>
</dbReference>
<keyword evidence="3" id="KW-0833">Ubl conjugation pathway</keyword>
<evidence type="ECO:0000259" key="6">
    <source>
        <dbReference type="PROSITE" id="PS50118"/>
    </source>
</evidence>